<dbReference type="RefSeq" id="WP_069641957.1">
    <property type="nucleotide sequence ID" value="NZ_MIJE01000001.1"/>
</dbReference>
<keyword evidence="3" id="KW-1133">Transmembrane helix</keyword>
<dbReference type="InterPro" id="IPR041916">
    <property type="entry name" value="Anti_sigma_zinc_sf"/>
</dbReference>
<keyword evidence="3" id="KW-0472">Membrane</keyword>
<evidence type="ECO:0000259" key="5">
    <source>
        <dbReference type="Pfam" id="PF13490"/>
    </source>
</evidence>
<evidence type="ECO:0000259" key="4">
    <source>
        <dbReference type="Pfam" id="PF10648"/>
    </source>
</evidence>
<sequence>MQCETYQINIQRYLDNDLNSEEEKQLLEHIEQCSSCKQEFEEFQALHNDLLQLPKVELERSCIDDILNKIDAEYVVQQDEAKEKVLFNYKKYITPFMAAAAVLLVFFVSKGFFSSELPYADQQPERMNSLAVQDMDDAEGEVSTFDSPELEIRIMGEGDINQFNQYGVDKTLLNPAMFESEDIRNAPAVIRNWVERSKEIFAGQSFAYNGKTYIYVSLGQRDNIEYEVTIEEVYEYDNQLYVYAKVQEPQINNRNTANKVYPDVLVSVTGEYLDVHFNEWQGAEIETWIPEIYGIESIPEFNEQSSDIIKIYSPKTNTSIHESIVIKGIARTFDGSVYYRVLTSQQEEIASGFIFAAKGAPDWGHFEQEIFIDLPYDIQAVEAFIEVFEVSLRDGGQLGTVQIPVTLESAEVNNATEVQNKHWVTYIVNDVDVETGKVYVEQYLVDSRSINAPTVLNLQGVPIIRDITQEKANTVARYAQLSDIKQNYEIGALITEDGKVKQIFLFE</sequence>
<keyword evidence="3" id="KW-0812">Transmembrane</keyword>
<evidence type="ECO:0000256" key="1">
    <source>
        <dbReference type="ARBA" id="ARBA00024353"/>
    </source>
</evidence>
<dbReference type="Pfam" id="PF10648">
    <property type="entry name" value="Gmad2"/>
    <property type="match status" value="1"/>
</dbReference>
<dbReference type="Proteomes" id="UP000094296">
    <property type="component" value="Unassembled WGS sequence"/>
</dbReference>
<evidence type="ECO:0000313" key="7">
    <source>
        <dbReference type="EMBL" id="OEF98465.1"/>
    </source>
</evidence>
<organism evidence="7 8">
    <name type="scientific">Desulfuribacillus alkaliarsenatis</name>
    <dbReference type="NCBI Taxonomy" id="766136"/>
    <lineage>
        <taxon>Bacteria</taxon>
        <taxon>Bacillati</taxon>
        <taxon>Bacillota</taxon>
        <taxon>Desulfuribacillia</taxon>
        <taxon>Desulfuribacillales</taxon>
        <taxon>Desulfuribacillaceae</taxon>
        <taxon>Desulfuribacillus</taxon>
    </lineage>
</organism>
<dbReference type="Pfam" id="PF13490">
    <property type="entry name" value="zf-HC2"/>
    <property type="match status" value="1"/>
</dbReference>
<keyword evidence="8" id="KW-1185">Reference proteome</keyword>
<name>A0A1E5G5U2_9FIRM</name>
<dbReference type="AlphaFoldDB" id="A0A1E5G5U2"/>
<dbReference type="Gene3D" id="1.10.10.1320">
    <property type="entry name" value="Anti-sigma factor, zinc-finger domain"/>
    <property type="match status" value="1"/>
</dbReference>
<dbReference type="InterPro" id="IPR018911">
    <property type="entry name" value="Gmad2_Ig-like_dom"/>
</dbReference>
<evidence type="ECO:0000259" key="6">
    <source>
        <dbReference type="Pfam" id="PF14343"/>
    </source>
</evidence>
<dbReference type="STRING" id="766136.BHF68_01965"/>
<comment type="similarity">
    <text evidence="1">Belongs to the zinc-associated anti-sigma factor (ZAS) superfamily. Anti-sigma-W factor family.</text>
</comment>
<comment type="caution">
    <text evidence="7">The sequence shown here is derived from an EMBL/GenBank/DDBJ whole genome shotgun (WGS) entry which is preliminary data.</text>
</comment>
<reference evidence="7 8" key="1">
    <citation type="submission" date="2016-09" db="EMBL/GenBank/DDBJ databases">
        <title>Draft genome sequence for the type strain of Desulfuribacillus alkaliarsenatis AHT28, an obligately anaerobic, sulfidogenic bacterium isolated from Russian soda lake sediments.</title>
        <authorList>
            <person name="Abin C.A."/>
            <person name="Hollibaugh J.T."/>
        </authorList>
    </citation>
    <scope>NUCLEOTIDE SEQUENCE [LARGE SCALE GENOMIC DNA]</scope>
    <source>
        <strain evidence="7 8">AHT28</strain>
    </source>
</reference>
<dbReference type="Pfam" id="PF14343">
    <property type="entry name" value="PrcB_C"/>
    <property type="match status" value="1"/>
</dbReference>
<feature type="domain" description="PrcB C-terminal" evidence="6">
    <location>
        <begin position="212"/>
        <end position="268"/>
    </location>
</feature>
<dbReference type="InterPro" id="IPR027383">
    <property type="entry name" value="Znf_put"/>
</dbReference>
<dbReference type="EMBL" id="MIJE01000001">
    <property type="protein sequence ID" value="OEF98465.1"/>
    <property type="molecule type" value="Genomic_DNA"/>
</dbReference>
<proteinExistence type="inferred from homology"/>
<dbReference type="InterPro" id="IPR025748">
    <property type="entry name" value="PrcB_C_dom"/>
</dbReference>
<gene>
    <name evidence="7" type="ORF">BHF68_01965</name>
</gene>
<protein>
    <recommendedName>
        <fullName evidence="2">Anti-sigma-W factor RsiW</fullName>
    </recommendedName>
</protein>
<dbReference type="OrthoDB" id="1357684at2"/>
<feature type="transmembrane region" description="Helical" evidence="3">
    <location>
        <begin position="92"/>
        <end position="113"/>
    </location>
</feature>
<evidence type="ECO:0000256" key="3">
    <source>
        <dbReference type="SAM" id="Phobius"/>
    </source>
</evidence>
<accession>A0A1E5G5U2</accession>
<evidence type="ECO:0000256" key="2">
    <source>
        <dbReference type="ARBA" id="ARBA00024438"/>
    </source>
</evidence>
<evidence type="ECO:0000313" key="8">
    <source>
        <dbReference type="Proteomes" id="UP000094296"/>
    </source>
</evidence>
<feature type="domain" description="Putative zinc-finger" evidence="5">
    <location>
        <begin position="3"/>
        <end position="36"/>
    </location>
</feature>
<feature type="domain" description="Bacterial spore germination immunoglobulin-like" evidence="4">
    <location>
        <begin position="309"/>
        <end position="395"/>
    </location>
</feature>